<feature type="signal peptide" evidence="5">
    <location>
        <begin position="1"/>
        <end position="19"/>
    </location>
</feature>
<dbReference type="Gene3D" id="2.115.10.20">
    <property type="entry name" value="Glycosyl hydrolase domain, family 43"/>
    <property type="match status" value="1"/>
</dbReference>
<evidence type="ECO:0000313" key="7">
    <source>
        <dbReference type="EMBL" id="KAG7045529.1"/>
    </source>
</evidence>
<feature type="chain" id="PRO_5040222908" evidence="5">
    <location>
        <begin position="20"/>
        <end position="635"/>
    </location>
</feature>
<dbReference type="Proteomes" id="UP000699042">
    <property type="component" value="Unassembled WGS sequence"/>
</dbReference>
<dbReference type="GO" id="GO:0005975">
    <property type="term" value="P:carbohydrate metabolic process"/>
    <property type="evidence" value="ECO:0007669"/>
    <property type="project" value="InterPro"/>
</dbReference>
<gene>
    <name evidence="7" type="ORF">JMJ77_009610</name>
</gene>
<protein>
    <submittedName>
        <fullName evidence="7">Glycoside hydrolase family 43 protein</fullName>
    </submittedName>
</protein>
<dbReference type="PANTHER" id="PTHR42812:SF17">
    <property type="entry name" value="BETA-XYLOSIDASE C-TERMINAL CONCANAVALIN A-LIKE DOMAIN-CONTAINING PROTEIN-RELATED"/>
    <property type="match status" value="1"/>
</dbReference>
<comment type="caution">
    <text evidence="7">The sequence shown here is derived from an EMBL/GenBank/DDBJ whole genome shotgun (WGS) entry which is preliminary data.</text>
</comment>
<evidence type="ECO:0000256" key="1">
    <source>
        <dbReference type="ARBA" id="ARBA00009865"/>
    </source>
</evidence>
<dbReference type="InterPro" id="IPR023296">
    <property type="entry name" value="Glyco_hydro_beta-prop_sf"/>
</dbReference>
<dbReference type="InterPro" id="IPR006710">
    <property type="entry name" value="Glyco_hydro_43"/>
</dbReference>
<organism evidence="7 8">
    <name type="scientific">Colletotrichum scovillei</name>
    <dbReference type="NCBI Taxonomy" id="1209932"/>
    <lineage>
        <taxon>Eukaryota</taxon>
        <taxon>Fungi</taxon>
        <taxon>Dikarya</taxon>
        <taxon>Ascomycota</taxon>
        <taxon>Pezizomycotina</taxon>
        <taxon>Sordariomycetes</taxon>
        <taxon>Hypocreomycetidae</taxon>
        <taxon>Glomerellales</taxon>
        <taxon>Glomerellaceae</taxon>
        <taxon>Colletotrichum</taxon>
        <taxon>Colletotrichum acutatum species complex</taxon>
    </lineage>
</organism>
<keyword evidence="8" id="KW-1185">Reference proteome</keyword>
<dbReference type="SUPFAM" id="SSF75005">
    <property type="entry name" value="Arabinanase/levansucrase/invertase"/>
    <property type="match status" value="1"/>
</dbReference>
<keyword evidence="3" id="KW-0326">Glycosidase</keyword>
<evidence type="ECO:0000256" key="3">
    <source>
        <dbReference type="ARBA" id="ARBA00023295"/>
    </source>
</evidence>
<dbReference type="SUPFAM" id="SSF49899">
    <property type="entry name" value="Concanavalin A-like lectins/glucanases"/>
    <property type="match status" value="1"/>
</dbReference>
<keyword evidence="5" id="KW-0732">Signal</keyword>
<dbReference type="Pfam" id="PF04616">
    <property type="entry name" value="Glyco_hydro_43"/>
    <property type="match status" value="1"/>
</dbReference>
<dbReference type="AlphaFoldDB" id="A0A9P7QY49"/>
<accession>A0A9P7QY49</accession>
<evidence type="ECO:0000256" key="5">
    <source>
        <dbReference type="SAM" id="SignalP"/>
    </source>
</evidence>
<dbReference type="InterPro" id="IPR051795">
    <property type="entry name" value="Glycosyl_Hydrlase_43"/>
</dbReference>
<dbReference type="GO" id="GO:0004553">
    <property type="term" value="F:hydrolase activity, hydrolyzing O-glycosyl compounds"/>
    <property type="evidence" value="ECO:0007669"/>
    <property type="project" value="InterPro"/>
</dbReference>
<reference evidence="7" key="1">
    <citation type="submission" date="2021-05" db="EMBL/GenBank/DDBJ databases">
        <title>Comparative genomics of three Colletotrichum scovillei strains and genetic complementation revealed genes involved fungal growth and virulence on chili pepper.</title>
        <authorList>
            <person name="Hsieh D.-K."/>
            <person name="Chuang S.-C."/>
            <person name="Chen C.-Y."/>
            <person name="Chao Y.-T."/>
            <person name="Lu M.-Y.J."/>
            <person name="Lee M.-H."/>
            <person name="Shih M.-C."/>
        </authorList>
    </citation>
    <scope>NUCLEOTIDE SEQUENCE</scope>
    <source>
        <strain evidence="7">Coll-153</strain>
    </source>
</reference>
<name>A0A9P7QY49_9PEZI</name>
<keyword evidence="2 7" id="KW-0378">Hydrolase</keyword>
<evidence type="ECO:0000256" key="2">
    <source>
        <dbReference type="ARBA" id="ARBA00022801"/>
    </source>
</evidence>
<evidence type="ECO:0000313" key="8">
    <source>
        <dbReference type="Proteomes" id="UP000699042"/>
    </source>
</evidence>
<evidence type="ECO:0000259" key="6">
    <source>
        <dbReference type="Pfam" id="PF17851"/>
    </source>
</evidence>
<dbReference type="PANTHER" id="PTHR42812">
    <property type="entry name" value="BETA-XYLOSIDASE"/>
    <property type="match status" value="1"/>
</dbReference>
<dbReference type="InterPro" id="IPR041542">
    <property type="entry name" value="GH43_C2"/>
</dbReference>
<comment type="similarity">
    <text evidence="1">Belongs to the glycosyl hydrolase 43 family.</text>
</comment>
<dbReference type="InterPro" id="IPR013320">
    <property type="entry name" value="ConA-like_dom_sf"/>
</dbReference>
<dbReference type="EMBL" id="JAESDN010000009">
    <property type="protein sequence ID" value="KAG7045529.1"/>
    <property type="molecule type" value="Genomic_DNA"/>
</dbReference>
<dbReference type="CDD" id="cd18833">
    <property type="entry name" value="GH43_PcXyl-like"/>
    <property type="match status" value="1"/>
</dbReference>
<proteinExistence type="inferred from homology"/>
<sequence length="635" mass="70911">MFSLVALAVWLMCLSISEGSNSTFYNPIIPGFHPDPSCIFVPEWNNTFFCASSSFNAFPGIPLHASRDLQNWKLVGHVLNRKEQLPRLVETNRSTRQVSRGKESLLRLTESSGIWAPTLRYHDDTFWLVTTLIETWQMLRDGTTYDLIHVLLLDSSNSAHGSKIIFKAQDPFDPASWTDAVHFEFEGYDTEPFWDDDGKTYINGAHAWKIGPWIQQAEADLNTGKVGEWKTIWNGTGGMAPEGPHIYRKDGYYYLLAAEANGKLKGGTGLGHMVTMARSKSIGGPYQSNPSNPVLTNANTTNYSQRVLSFQFGFAGEVNGDQFKLSDTQMYFKMPPRIGPEWLNFPMGRETVMTSVRWNEGEWPYFTPVEGKMSGWEMPLENLDIEGSGPLISLGAVEGDAFDFPPNSTLPAHFTYWRYPIESSYIVSPPEKPNSLRLTPSKLNLTALNGNYAGPDGQTFIGRRQQDTLFSYSVELDFQPTEEEEEAGVTVFLTQNHHLDLGVVLLPASSSTQAFPGHNFTTGGNPTDLKLQFRFRAMSYVAVPADVVAPVPEDWLDKPLRLEIRAANMTHYSFSAGPAGSAFQTKTLLYASNDAVSWGFTGVFLGVYSTSNGRIGDTPAYISNWRYTPEVQFRD</sequence>
<dbReference type="Gene3D" id="2.60.120.200">
    <property type="match status" value="1"/>
</dbReference>
<feature type="domain" description="Beta-xylosidase C-terminal Concanavalin A-like" evidence="6">
    <location>
        <begin position="407"/>
        <end position="627"/>
    </location>
</feature>
<feature type="site" description="Important for catalytic activity, responsible for pKa modulation of the active site Glu and correct orientation of both the proton donor and substrate" evidence="4">
    <location>
        <position position="189"/>
    </location>
</feature>
<evidence type="ECO:0000256" key="4">
    <source>
        <dbReference type="PIRSR" id="PIRSR606710-2"/>
    </source>
</evidence>
<dbReference type="Pfam" id="PF17851">
    <property type="entry name" value="GH43_C2"/>
    <property type="match status" value="1"/>
</dbReference>